<dbReference type="HOGENOM" id="CLU_069130_0_0_0"/>
<evidence type="ECO:0000313" key="2">
    <source>
        <dbReference type="Proteomes" id="UP000007382"/>
    </source>
</evidence>
<organism evidence="1 2">
    <name type="scientific">Leptospirillum ferrooxidans (strain C2-3)</name>
    <dbReference type="NCBI Taxonomy" id="1162668"/>
    <lineage>
        <taxon>Bacteria</taxon>
        <taxon>Pseudomonadati</taxon>
        <taxon>Nitrospirota</taxon>
        <taxon>Nitrospiria</taxon>
        <taxon>Nitrospirales</taxon>
        <taxon>Nitrospiraceae</taxon>
        <taxon>Leptospirillum</taxon>
    </lineage>
</organism>
<evidence type="ECO:0008006" key="3">
    <source>
        <dbReference type="Google" id="ProtNLM"/>
    </source>
</evidence>
<gene>
    <name evidence="1" type="ordered locus">LFE_0940</name>
</gene>
<dbReference type="Proteomes" id="UP000007382">
    <property type="component" value="Chromosome"/>
</dbReference>
<name>I0IMZ5_LEPFC</name>
<dbReference type="RefSeq" id="WP_014449135.1">
    <property type="nucleotide sequence ID" value="NC_017094.1"/>
</dbReference>
<sequence length="322" mass="36560">MAFTNASAMGIINEKLNRMDDRATNIISVSRRTDIPAFYGEWFEKRISEGFVDVPNPFNRKVRRVSLLEADVFGYVFWSKNPKPFLPRLERLLSKNIRVLFHVTITGLPKTVEQRIPPSDDVILSVRELSKMLPPGSIIWRFDPMLSHEGHFHQEFRDRFLSLSEQLAPLVDRVMVSLIDPMKKTRRNFPEGDLWWPSGKNSLDEQTSQDEVQETLRWMQEKSPIAGRVFSCTEPGLSGAVLPGACILKSDFERVWGSQKLDSGKPVSAPLRVGCGCDRSVDIGVYDTCPGGCRYCYAVASPEKVLSRWEKYDQMSPMLGGI</sequence>
<dbReference type="PATRIC" id="fig|1162668.3.peg.1072"/>
<dbReference type="eggNOG" id="COG1533">
    <property type="taxonomic scope" value="Bacteria"/>
</dbReference>
<dbReference type="STRING" id="1162668.LFE_0940"/>
<dbReference type="OrthoDB" id="9771212at2"/>
<keyword evidence="2" id="KW-1185">Reference proteome</keyword>
<protein>
    <recommendedName>
        <fullName evidence="3">DNA repair photolyase</fullName>
    </recommendedName>
</protein>
<reference evidence="1 2" key="1">
    <citation type="journal article" date="2012" name="J. Bacteriol.">
        <title>Complete Genome Sequence of Leptospirillum ferrooxidans Strain C2-3, Isolated from a Fresh Volcanic Ash Deposit on the Island of Miyake, Japan.</title>
        <authorList>
            <person name="Fujimura R."/>
            <person name="Sato Y."/>
            <person name="Nishizawa T."/>
            <person name="Oshima K."/>
            <person name="Kim S.-W."/>
            <person name="Hattori M."/>
            <person name="Kamijo T."/>
            <person name="Ohta H."/>
        </authorList>
    </citation>
    <scope>NUCLEOTIDE SEQUENCE [LARGE SCALE GENOMIC DNA]</scope>
    <source>
        <strain evidence="1 2">C2-3</strain>
    </source>
</reference>
<evidence type="ECO:0000313" key="1">
    <source>
        <dbReference type="EMBL" id="BAM06644.1"/>
    </source>
</evidence>
<dbReference type="Pfam" id="PF08902">
    <property type="entry name" value="DUF1848"/>
    <property type="match status" value="1"/>
</dbReference>
<reference evidence="2" key="2">
    <citation type="submission" date="2012-03" db="EMBL/GenBank/DDBJ databases">
        <title>The complete genome sequence of the pioneer microbe on fresh volcanic deposit, Leptospirillum ferrooxidans strain C2-3.</title>
        <authorList>
            <person name="Fujimura R."/>
            <person name="Sato Y."/>
            <person name="Nishizawa T."/>
            <person name="Nanba K."/>
            <person name="Oshima K."/>
            <person name="Hattori M."/>
            <person name="Kamijo T."/>
            <person name="Ohta H."/>
        </authorList>
    </citation>
    <scope>NUCLEOTIDE SEQUENCE [LARGE SCALE GENOMIC DNA]</scope>
    <source>
        <strain evidence="2">C2-3</strain>
    </source>
</reference>
<accession>I0IMZ5</accession>
<dbReference type="EMBL" id="AP012342">
    <property type="protein sequence ID" value="BAM06644.1"/>
    <property type="molecule type" value="Genomic_DNA"/>
</dbReference>
<proteinExistence type="predicted"/>
<dbReference type="KEGG" id="lfc:LFE_0940"/>
<dbReference type="InterPro" id="IPR014998">
    <property type="entry name" value="DUF1848"/>
</dbReference>
<dbReference type="AlphaFoldDB" id="I0IMZ5"/>